<protein>
    <recommendedName>
        <fullName evidence="4">Small ribosomal subunit protein uS10</fullName>
    </recommendedName>
</protein>
<evidence type="ECO:0000256" key="4">
    <source>
        <dbReference type="HAMAP-Rule" id="MF_00508"/>
    </source>
</evidence>
<dbReference type="PANTHER" id="PTHR11700">
    <property type="entry name" value="30S RIBOSOMAL PROTEIN S10 FAMILY MEMBER"/>
    <property type="match status" value="1"/>
</dbReference>
<sequence>MFLSRLLERMVLMSTVRMVKIKIWSTNIDVLEDFIGKITDIVKKTGVGMKGPIPLPTKKLKIRTLKLPHGEGKKKYEKWEMRIHKRLLYIAEDERVMKQLIRVRVPPEIWMEIEL</sequence>
<keyword evidence="2 4" id="KW-0689">Ribosomal protein</keyword>
<dbReference type="InterPro" id="IPR005729">
    <property type="entry name" value="Ribosomal_uS10_euk/arc"/>
</dbReference>
<dbReference type="InterPro" id="IPR018268">
    <property type="entry name" value="Ribosomal_uS10_CS"/>
</dbReference>
<reference evidence="6" key="1">
    <citation type="journal article" date="2020" name="mSystems">
        <title>Genome- and Community-Level Interaction Insights into Carbon Utilization and Element Cycling Functions of Hydrothermarchaeota in Hydrothermal Sediment.</title>
        <authorList>
            <person name="Zhou Z."/>
            <person name="Liu Y."/>
            <person name="Xu W."/>
            <person name="Pan J."/>
            <person name="Luo Z.H."/>
            <person name="Li M."/>
        </authorList>
    </citation>
    <scope>NUCLEOTIDE SEQUENCE [LARGE SCALE GENOMIC DNA]</scope>
    <source>
        <strain evidence="6">SpSt-23</strain>
    </source>
</reference>
<dbReference type="AlphaFoldDB" id="A0A7C2BL81"/>
<dbReference type="PROSITE" id="PS00361">
    <property type="entry name" value="RIBOSOMAL_S10"/>
    <property type="match status" value="1"/>
</dbReference>
<dbReference type="HAMAP" id="MF_00508">
    <property type="entry name" value="Ribosomal_uS10"/>
    <property type="match status" value="1"/>
</dbReference>
<proteinExistence type="inferred from homology"/>
<evidence type="ECO:0000256" key="1">
    <source>
        <dbReference type="ARBA" id="ARBA00007102"/>
    </source>
</evidence>
<gene>
    <name evidence="4" type="primary">rps10</name>
    <name evidence="6" type="ORF">ENP55_03520</name>
</gene>
<organism evidence="6">
    <name type="scientific">Thermosphaera aggregans</name>
    <dbReference type="NCBI Taxonomy" id="54254"/>
    <lineage>
        <taxon>Archaea</taxon>
        <taxon>Thermoproteota</taxon>
        <taxon>Thermoprotei</taxon>
        <taxon>Desulfurococcales</taxon>
        <taxon>Desulfurococcaceae</taxon>
        <taxon>Thermosphaera</taxon>
    </lineage>
</organism>
<dbReference type="GO" id="GO:0015935">
    <property type="term" value="C:small ribosomal subunit"/>
    <property type="evidence" value="ECO:0007669"/>
    <property type="project" value="UniProtKB-UniRule"/>
</dbReference>
<evidence type="ECO:0000256" key="2">
    <source>
        <dbReference type="ARBA" id="ARBA00022980"/>
    </source>
</evidence>
<dbReference type="GO" id="GO:0006412">
    <property type="term" value="P:translation"/>
    <property type="evidence" value="ECO:0007669"/>
    <property type="project" value="UniProtKB-UniRule"/>
</dbReference>
<dbReference type="PRINTS" id="PR00971">
    <property type="entry name" value="RIBOSOMALS10"/>
</dbReference>
<name>A0A7C2BL81_9CREN</name>
<comment type="caution">
    <text evidence="6">The sequence shown here is derived from an EMBL/GenBank/DDBJ whole genome shotgun (WGS) entry which is preliminary data.</text>
</comment>
<evidence type="ECO:0000259" key="5">
    <source>
        <dbReference type="SMART" id="SM01403"/>
    </source>
</evidence>
<dbReference type="InterPro" id="IPR027486">
    <property type="entry name" value="Ribosomal_uS10_dom"/>
</dbReference>
<keyword evidence="3 4" id="KW-0687">Ribonucleoprotein</keyword>
<dbReference type="NCBIfam" id="TIGR01046">
    <property type="entry name" value="uS10_euk_arch"/>
    <property type="match status" value="1"/>
</dbReference>
<dbReference type="GO" id="GO:0003735">
    <property type="term" value="F:structural constituent of ribosome"/>
    <property type="evidence" value="ECO:0007669"/>
    <property type="project" value="UniProtKB-UniRule"/>
</dbReference>
<comment type="function">
    <text evidence="4">Involved in the binding of tRNA to the ribosomes.</text>
</comment>
<dbReference type="InterPro" id="IPR036838">
    <property type="entry name" value="Ribosomal_uS10_dom_sf"/>
</dbReference>
<dbReference type="InterPro" id="IPR001848">
    <property type="entry name" value="Ribosomal_uS10"/>
</dbReference>
<dbReference type="EMBL" id="DSJT01000021">
    <property type="protein sequence ID" value="HEF87356.1"/>
    <property type="molecule type" value="Genomic_DNA"/>
</dbReference>
<comment type="similarity">
    <text evidence="1 4">Belongs to the universal ribosomal protein uS10 family.</text>
</comment>
<comment type="subunit">
    <text evidence="4">Part of the 30S ribosomal subunit.</text>
</comment>
<feature type="domain" description="Small ribosomal subunit protein uS10" evidence="5">
    <location>
        <begin position="20"/>
        <end position="114"/>
    </location>
</feature>
<evidence type="ECO:0000256" key="3">
    <source>
        <dbReference type="ARBA" id="ARBA00023274"/>
    </source>
</evidence>
<dbReference type="SMART" id="SM01403">
    <property type="entry name" value="Ribosomal_S10"/>
    <property type="match status" value="1"/>
</dbReference>
<dbReference type="GO" id="GO:0000049">
    <property type="term" value="F:tRNA binding"/>
    <property type="evidence" value="ECO:0007669"/>
    <property type="project" value="UniProtKB-UniRule"/>
</dbReference>
<accession>A0A7C2BL81</accession>
<dbReference type="Gene3D" id="3.30.70.600">
    <property type="entry name" value="Ribosomal protein S10 domain"/>
    <property type="match status" value="1"/>
</dbReference>
<dbReference type="Pfam" id="PF00338">
    <property type="entry name" value="Ribosomal_S10"/>
    <property type="match status" value="1"/>
</dbReference>
<dbReference type="SUPFAM" id="SSF54999">
    <property type="entry name" value="Ribosomal protein S10"/>
    <property type="match status" value="1"/>
</dbReference>
<evidence type="ECO:0000313" key="6">
    <source>
        <dbReference type="EMBL" id="HEF87356.1"/>
    </source>
</evidence>